<evidence type="ECO:0000313" key="1">
    <source>
        <dbReference type="EMBL" id="KAF4443686.1"/>
    </source>
</evidence>
<comment type="caution">
    <text evidence="1">The sequence shown here is derived from an EMBL/GenBank/DDBJ whole genome shotgun (WGS) entry which is preliminary data.</text>
</comment>
<accession>A0A8H4NTF4</accession>
<organism evidence="1 2">
    <name type="scientific">Fusarium austroafricanum</name>
    <dbReference type="NCBI Taxonomy" id="2364996"/>
    <lineage>
        <taxon>Eukaryota</taxon>
        <taxon>Fungi</taxon>
        <taxon>Dikarya</taxon>
        <taxon>Ascomycota</taxon>
        <taxon>Pezizomycotina</taxon>
        <taxon>Sordariomycetes</taxon>
        <taxon>Hypocreomycetidae</taxon>
        <taxon>Hypocreales</taxon>
        <taxon>Nectriaceae</taxon>
        <taxon>Fusarium</taxon>
        <taxon>Fusarium concolor species complex</taxon>
    </lineage>
</organism>
<sequence>MTTYRAEVMQRRQLLAMQNGVRPIDPDAARDWDLRNMLREDPNDSGYKLWLVMLEAFAEGVLAALNADDTLNDEWIVEMLEEIPV</sequence>
<dbReference type="OrthoDB" id="10260255at2759"/>
<proteinExistence type="predicted"/>
<gene>
    <name evidence="1" type="ORF">F53441_11378</name>
</gene>
<evidence type="ECO:0000313" key="2">
    <source>
        <dbReference type="Proteomes" id="UP000605986"/>
    </source>
</evidence>
<keyword evidence="2" id="KW-1185">Reference proteome</keyword>
<dbReference type="AlphaFoldDB" id="A0A8H4NTF4"/>
<reference evidence="1" key="1">
    <citation type="submission" date="2020-01" db="EMBL/GenBank/DDBJ databases">
        <title>Identification and distribution of gene clusters putatively required for synthesis of sphingolipid metabolism inhibitors in phylogenetically diverse species of the filamentous fungus Fusarium.</title>
        <authorList>
            <person name="Kim H.-S."/>
            <person name="Busman M."/>
            <person name="Brown D.W."/>
            <person name="Divon H."/>
            <person name="Uhlig S."/>
            <person name="Proctor R.H."/>
        </authorList>
    </citation>
    <scope>NUCLEOTIDE SEQUENCE</scope>
    <source>
        <strain evidence="1">NRRL 53441</strain>
    </source>
</reference>
<dbReference type="Proteomes" id="UP000605986">
    <property type="component" value="Unassembled WGS sequence"/>
</dbReference>
<protein>
    <submittedName>
        <fullName evidence="1">Uncharacterized protein</fullName>
    </submittedName>
</protein>
<name>A0A8H4NTF4_9HYPO</name>
<dbReference type="EMBL" id="JAADJG010000564">
    <property type="protein sequence ID" value="KAF4443686.1"/>
    <property type="molecule type" value="Genomic_DNA"/>
</dbReference>